<sequence length="240" mass="27113">MAFIFGFISIFFLPSTTLKSKFLNTEQKENLSSRLKQEGRNLENTRSIPTHHVLAALFKSPHVFLISLCAFLSGATTQSLVYFEPQDRYSSRGMSVILSATMLMCGFMMCMVFEEKYQQYGMLYIEIPGVFALVPALGAWLANNSEPYARCASSIAMGFMFANGGSILTIWLVYLYKSPAYHVMTPIYIGISKTRYRDDILSTYQASKYSVDAGKGPSQILFLIGWERLGDQHPDFTYSY</sequence>
<evidence type="ECO:0000313" key="8">
    <source>
        <dbReference type="EMBL" id="EGG06302.1"/>
    </source>
</evidence>
<protein>
    <recommendedName>
        <fullName evidence="10">Autophagy-related protein</fullName>
    </recommendedName>
</protein>
<dbReference type="GO" id="GO:0016020">
    <property type="term" value="C:membrane"/>
    <property type="evidence" value="ECO:0007669"/>
    <property type="project" value="UniProtKB-SubCell"/>
</dbReference>
<keyword evidence="4 6" id="KW-1133">Transmembrane helix</keyword>
<dbReference type="EMBL" id="GL883109">
    <property type="protein sequence ID" value="EGG06302.1"/>
    <property type="molecule type" value="Genomic_DNA"/>
</dbReference>
<dbReference type="InterPro" id="IPR036259">
    <property type="entry name" value="MFS_trans_sf"/>
</dbReference>
<feature type="chain" id="PRO_5003315290" description="Autophagy-related protein" evidence="7">
    <location>
        <begin position="19"/>
        <end position="240"/>
    </location>
</feature>
<dbReference type="AlphaFoldDB" id="F4RN06"/>
<keyword evidence="5 6" id="KW-0472">Membrane</keyword>
<keyword evidence="3 6" id="KW-0812">Transmembrane</keyword>
<feature type="transmembrane region" description="Helical" evidence="6">
    <location>
        <begin position="95"/>
        <end position="114"/>
    </location>
</feature>
<dbReference type="PANTHER" id="PTHR43791:SF85">
    <property type="entry name" value="TRANSPORTER, PUTATIVE (AFU_ORTHOLOGUE AFUA_6G00710)-RELATED"/>
    <property type="match status" value="1"/>
</dbReference>
<evidence type="ECO:0000256" key="7">
    <source>
        <dbReference type="SAM" id="SignalP"/>
    </source>
</evidence>
<dbReference type="InParanoid" id="F4RN06"/>
<dbReference type="OrthoDB" id="2504604at2759"/>
<accession>F4RN06</accession>
<feature type="signal peptide" evidence="7">
    <location>
        <begin position="1"/>
        <end position="18"/>
    </location>
</feature>
<dbReference type="VEuPathDB" id="FungiDB:MELLADRAFT_106900"/>
<dbReference type="GeneID" id="18923030"/>
<evidence type="ECO:0000256" key="6">
    <source>
        <dbReference type="SAM" id="Phobius"/>
    </source>
</evidence>
<feature type="transmembrane region" description="Helical" evidence="6">
    <location>
        <begin position="63"/>
        <end position="83"/>
    </location>
</feature>
<name>F4RN06_MELLP</name>
<dbReference type="RefSeq" id="XP_007410540.1">
    <property type="nucleotide sequence ID" value="XM_007410478.1"/>
</dbReference>
<reference evidence="9" key="1">
    <citation type="journal article" date="2011" name="Proc. Natl. Acad. Sci. U.S.A.">
        <title>Obligate biotrophy features unraveled by the genomic analysis of rust fungi.</title>
        <authorList>
            <person name="Duplessis S."/>
            <person name="Cuomo C.A."/>
            <person name="Lin Y.-C."/>
            <person name="Aerts A."/>
            <person name="Tisserant E."/>
            <person name="Veneault-Fourrey C."/>
            <person name="Joly D.L."/>
            <person name="Hacquard S."/>
            <person name="Amselem J."/>
            <person name="Cantarel B.L."/>
            <person name="Chiu R."/>
            <person name="Coutinho P.M."/>
            <person name="Feau N."/>
            <person name="Field M."/>
            <person name="Frey P."/>
            <person name="Gelhaye E."/>
            <person name="Goldberg J."/>
            <person name="Grabherr M.G."/>
            <person name="Kodira C.D."/>
            <person name="Kohler A."/>
            <person name="Kuees U."/>
            <person name="Lindquist E.A."/>
            <person name="Lucas S.M."/>
            <person name="Mago R."/>
            <person name="Mauceli E."/>
            <person name="Morin E."/>
            <person name="Murat C."/>
            <person name="Pangilinan J.L."/>
            <person name="Park R."/>
            <person name="Pearson M."/>
            <person name="Quesneville H."/>
            <person name="Rouhier N."/>
            <person name="Sakthikumar S."/>
            <person name="Salamov A.A."/>
            <person name="Schmutz J."/>
            <person name="Selles B."/>
            <person name="Shapiro H."/>
            <person name="Tanguay P."/>
            <person name="Tuskan G.A."/>
            <person name="Henrissat B."/>
            <person name="Van de Peer Y."/>
            <person name="Rouze P."/>
            <person name="Ellis J.G."/>
            <person name="Dodds P.N."/>
            <person name="Schein J.E."/>
            <person name="Zhong S."/>
            <person name="Hamelin R.C."/>
            <person name="Grigoriev I.V."/>
            <person name="Szabo L.J."/>
            <person name="Martin F."/>
        </authorList>
    </citation>
    <scope>NUCLEOTIDE SEQUENCE [LARGE SCALE GENOMIC DNA]</scope>
    <source>
        <strain evidence="9">98AG31 / pathotype 3-4-7</strain>
    </source>
</reference>
<evidence type="ECO:0000256" key="2">
    <source>
        <dbReference type="ARBA" id="ARBA00022448"/>
    </source>
</evidence>
<dbReference type="Proteomes" id="UP000001072">
    <property type="component" value="Unassembled WGS sequence"/>
</dbReference>
<evidence type="ECO:0000256" key="3">
    <source>
        <dbReference type="ARBA" id="ARBA00022692"/>
    </source>
</evidence>
<keyword evidence="7" id="KW-0732">Signal</keyword>
<dbReference type="GO" id="GO:0022857">
    <property type="term" value="F:transmembrane transporter activity"/>
    <property type="evidence" value="ECO:0007669"/>
    <property type="project" value="TreeGrafter"/>
</dbReference>
<gene>
    <name evidence="8" type="ORF">MELLADRAFT_106900</name>
</gene>
<comment type="subcellular location">
    <subcellularLocation>
        <location evidence="1">Membrane</location>
        <topology evidence="1">Multi-pass membrane protein</topology>
    </subcellularLocation>
</comment>
<evidence type="ECO:0000256" key="1">
    <source>
        <dbReference type="ARBA" id="ARBA00004141"/>
    </source>
</evidence>
<dbReference type="HOGENOM" id="CLU_001265_0_3_1"/>
<proteinExistence type="predicted"/>
<evidence type="ECO:0008006" key="10">
    <source>
        <dbReference type="Google" id="ProtNLM"/>
    </source>
</evidence>
<dbReference type="SUPFAM" id="SSF103473">
    <property type="entry name" value="MFS general substrate transporter"/>
    <property type="match status" value="1"/>
</dbReference>
<feature type="transmembrane region" description="Helical" evidence="6">
    <location>
        <begin position="120"/>
        <end position="142"/>
    </location>
</feature>
<evidence type="ECO:0000256" key="5">
    <source>
        <dbReference type="ARBA" id="ARBA00023136"/>
    </source>
</evidence>
<organism evidence="9">
    <name type="scientific">Melampsora larici-populina (strain 98AG31 / pathotype 3-4-7)</name>
    <name type="common">Poplar leaf rust fungus</name>
    <dbReference type="NCBI Taxonomy" id="747676"/>
    <lineage>
        <taxon>Eukaryota</taxon>
        <taxon>Fungi</taxon>
        <taxon>Dikarya</taxon>
        <taxon>Basidiomycota</taxon>
        <taxon>Pucciniomycotina</taxon>
        <taxon>Pucciniomycetes</taxon>
        <taxon>Pucciniales</taxon>
        <taxon>Melampsoraceae</taxon>
        <taxon>Melampsora</taxon>
    </lineage>
</organism>
<evidence type="ECO:0000313" key="9">
    <source>
        <dbReference type="Proteomes" id="UP000001072"/>
    </source>
</evidence>
<keyword evidence="9" id="KW-1185">Reference proteome</keyword>
<dbReference type="Gene3D" id="1.20.1250.20">
    <property type="entry name" value="MFS general substrate transporter like domains"/>
    <property type="match status" value="1"/>
</dbReference>
<keyword evidence="2" id="KW-0813">Transport</keyword>
<feature type="transmembrane region" description="Helical" evidence="6">
    <location>
        <begin position="154"/>
        <end position="176"/>
    </location>
</feature>
<dbReference type="PANTHER" id="PTHR43791">
    <property type="entry name" value="PERMEASE-RELATED"/>
    <property type="match status" value="1"/>
</dbReference>
<dbReference type="KEGG" id="mlr:MELLADRAFT_106900"/>
<evidence type="ECO:0000256" key="4">
    <source>
        <dbReference type="ARBA" id="ARBA00022989"/>
    </source>
</evidence>